<protein>
    <submittedName>
        <fullName evidence="3">PEP-CTERM sorting domain-containing protein</fullName>
    </submittedName>
</protein>
<dbReference type="RefSeq" id="WP_379708244.1">
    <property type="nucleotide sequence ID" value="NZ_JBHTBS010000001.1"/>
</dbReference>
<dbReference type="Proteomes" id="UP001596472">
    <property type="component" value="Unassembled WGS sequence"/>
</dbReference>
<proteinExistence type="predicted"/>
<comment type="caution">
    <text evidence="3">The sequence shown here is derived from an EMBL/GenBank/DDBJ whole genome shotgun (WGS) entry which is preliminary data.</text>
</comment>
<dbReference type="NCBIfam" id="TIGR02595">
    <property type="entry name" value="PEP_CTERM"/>
    <property type="match status" value="1"/>
</dbReference>
<evidence type="ECO:0000313" key="3">
    <source>
        <dbReference type="EMBL" id="MFC7335783.1"/>
    </source>
</evidence>
<organism evidence="3 4">
    <name type="scientific">Haloferula chungangensis</name>
    <dbReference type="NCBI Taxonomy" id="1048331"/>
    <lineage>
        <taxon>Bacteria</taxon>
        <taxon>Pseudomonadati</taxon>
        <taxon>Verrucomicrobiota</taxon>
        <taxon>Verrucomicrobiia</taxon>
        <taxon>Verrucomicrobiales</taxon>
        <taxon>Verrucomicrobiaceae</taxon>
        <taxon>Haloferula</taxon>
    </lineage>
</organism>
<feature type="chain" id="PRO_5046125373" evidence="1">
    <location>
        <begin position="27"/>
        <end position="263"/>
    </location>
</feature>
<feature type="signal peptide" evidence="1">
    <location>
        <begin position="1"/>
        <end position="26"/>
    </location>
</feature>
<sequence>MKTNSRIKLLLTTVAVPAVLIPVSNAATIVDDNFSSGNTTNNARFRYDQIDLGWYKDASSDWTISSGVLSNPGTTTGIASEGPVGQLISTLGLGAGLTQISVSFDYTVGAGTSLYFHLIGWTQNGSPDANEIIGNTQPQNGGLQNQGDTDFGDVSILTGADPGNGTADTISFAENTSGTYSQTFTLTGYSWSVDESPGLTGSITSVLDFDFIQVAFATDMANADGSGAVSIDNLSIQAIPEPSSAALLGLGLSGLLLRRRRVI</sequence>
<dbReference type="InterPro" id="IPR013424">
    <property type="entry name" value="Ice-binding_C"/>
</dbReference>
<reference evidence="4" key="1">
    <citation type="journal article" date="2019" name="Int. J. Syst. Evol. Microbiol.">
        <title>The Global Catalogue of Microorganisms (GCM) 10K type strain sequencing project: providing services to taxonomists for standard genome sequencing and annotation.</title>
        <authorList>
            <consortium name="The Broad Institute Genomics Platform"/>
            <consortium name="The Broad Institute Genome Sequencing Center for Infectious Disease"/>
            <person name="Wu L."/>
            <person name="Ma J."/>
        </authorList>
    </citation>
    <scope>NUCLEOTIDE SEQUENCE [LARGE SCALE GENOMIC DNA]</scope>
    <source>
        <strain evidence="4">CGMCC 4.1467</strain>
    </source>
</reference>
<gene>
    <name evidence="3" type="ORF">ACFQY0_01235</name>
</gene>
<dbReference type="EMBL" id="JBHTBS010000001">
    <property type="protein sequence ID" value="MFC7335783.1"/>
    <property type="molecule type" value="Genomic_DNA"/>
</dbReference>
<keyword evidence="4" id="KW-1185">Reference proteome</keyword>
<accession>A0ABW2L273</accession>
<evidence type="ECO:0000256" key="1">
    <source>
        <dbReference type="SAM" id="SignalP"/>
    </source>
</evidence>
<feature type="domain" description="Ice-binding protein C-terminal" evidence="2">
    <location>
        <begin position="238"/>
        <end position="260"/>
    </location>
</feature>
<dbReference type="Pfam" id="PF07589">
    <property type="entry name" value="PEP-CTERM"/>
    <property type="match status" value="1"/>
</dbReference>
<keyword evidence="1" id="KW-0732">Signal</keyword>
<name>A0ABW2L273_9BACT</name>
<evidence type="ECO:0000313" key="4">
    <source>
        <dbReference type="Proteomes" id="UP001596472"/>
    </source>
</evidence>
<evidence type="ECO:0000259" key="2">
    <source>
        <dbReference type="Pfam" id="PF07589"/>
    </source>
</evidence>